<keyword evidence="3" id="KW-1003">Cell membrane</keyword>
<evidence type="ECO:0000256" key="8">
    <source>
        <dbReference type="SAM" id="SignalP"/>
    </source>
</evidence>
<evidence type="ECO:0000256" key="2">
    <source>
        <dbReference type="ARBA" id="ARBA00008610"/>
    </source>
</evidence>
<evidence type="ECO:0000313" key="11">
    <source>
        <dbReference type="Proteomes" id="UP000247416"/>
    </source>
</evidence>
<evidence type="ECO:0000256" key="7">
    <source>
        <dbReference type="SAM" id="MobiDB-lite"/>
    </source>
</evidence>
<feature type="domain" description="ABC transporter substrate-binding protein PnrA-like" evidence="9">
    <location>
        <begin position="48"/>
        <end position="358"/>
    </location>
</feature>
<keyword evidence="11" id="KW-1185">Reference proteome</keyword>
<keyword evidence="4 8" id="KW-0732">Signal</keyword>
<keyword evidence="5" id="KW-0472">Membrane</keyword>
<name>A0A318TIR0_9BACL</name>
<dbReference type="OrthoDB" id="9784230at2"/>
<comment type="similarity">
    <text evidence="2">Belongs to the BMP lipoprotein family.</text>
</comment>
<dbReference type="RefSeq" id="WP_107932831.1">
    <property type="nucleotide sequence ID" value="NZ_PYWJ01000004.1"/>
</dbReference>
<protein>
    <submittedName>
        <fullName evidence="10">Nucleoside-binding protein</fullName>
    </submittedName>
</protein>
<comment type="caution">
    <text evidence="10">The sequence shown here is derived from an EMBL/GenBank/DDBJ whole genome shotgun (WGS) entry which is preliminary data.</text>
</comment>
<reference evidence="10 11" key="1">
    <citation type="submission" date="2018-06" db="EMBL/GenBank/DDBJ databases">
        <title>Genomic Encyclopedia of Archaeal and Bacterial Type Strains, Phase II (KMG-II): from individual species to whole genera.</title>
        <authorList>
            <person name="Goeker M."/>
        </authorList>
    </citation>
    <scope>NUCLEOTIDE SEQUENCE [LARGE SCALE GENOMIC DNA]</scope>
    <source>
        <strain evidence="10 11">KACC 16626</strain>
    </source>
</reference>
<feature type="compositionally biased region" description="Low complexity" evidence="7">
    <location>
        <begin position="33"/>
        <end position="42"/>
    </location>
</feature>
<evidence type="ECO:0000256" key="1">
    <source>
        <dbReference type="ARBA" id="ARBA00004193"/>
    </source>
</evidence>
<evidence type="ECO:0000256" key="5">
    <source>
        <dbReference type="ARBA" id="ARBA00023136"/>
    </source>
</evidence>
<proteinExistence type="inferred from homology"/>
<dbReference type="PANTHER" id="PTHR34296:SF2">
    <property type="entry name" value="ABC TRANSPORTER GUANOSINE-BINDING PROTEIN NUPN"/>
    <property type="match status" value="1"/>
</dbReference>
<dbReference type="PROSITE" id="PS51257">
    <property type="entry name" value="PROKAR_LIPOPROTEIN"/>
    <property type="match status" value="1"/>
</dbReference>
<dbReference type="SUPFAM" id="SSF53822">
    <property type="entry name" value="Periplasmic binding protein-like I"/>
    <property type="match status" value="1"/>
</dbReference>
<dbReference type="Gene3D" id="3.40.50.2300">
    <property type="match status" value="2"/>
</dbReference>
<dbReference type="InterPro" id="IPR050957">
    <property type="entry name" value="BMP_lipoprotein"/>
</dbReference>
<accession>A0A318TIR0</accession>
<evidence type="ECO:0000259" key="9">
    <source>
        <dbReference type="Pfam" id="PF02608"/>
    </source>
</evidence>
<dbReference type="InterPro" id="IPR028082">
    <property type="entry name" value="Peripla_BP_I"/>
</dbReference>
<dbReference type="AlphaFoldDB" id="A0A318TIR0"/>
<dbReference type="Pfam" id="PF02608">
    <property type="entry name" value="Bmp"/>
    <property type="match status" value="1"/>
</dbReference>
<dbReference type="GO" id="GO:0005886">
    <property type="term" value="C:plasma membrane"/>
    <property type="evidence" value="ECO:0007669"/>
    <property type="project" value="UniProtKB-SubCell"/>
</dbReference>
<dbReference type="EMBL" id="QJTJ01000020">
    <property type="protein sequence ID" value="PYF04762.1"/>
    <property type="molecule type" value="Genomic_DNA"/>
</dbReference>
<gene>
    <name evidence="10" type="ORF">BJ095_12038</name>
</gene>
<dbReference type="CDD" id="cd06354">
    <property type="entry name" value="PBP1_PrnA-like"/>
    <property type="match status" value="1"/>
</dbReference>
<evidence type="ECO:0000256" key="3">
    <source>
        <dbReference type="ARBA" id="ARBA00022475"/>
    </source>
</evidence>
<feature type="signal peptide" evidence="8">
    <location>
        <begin position="1"/>
        <end position="21"/>
    </location>
</feature>
<evidence type="ECO:0000313" key="10">
    <source>
        <dbReference type="EMBL" id="PYF04762.1"/>
    </source>
</evidence>
<evidence type="ECO:0000256" key="4">
    <source>
        <dbReference type="ARBA" id="ARBA00022729"/>
    </source>
</evidence>
<feature type="chain" id="PRO_5016353759" evidence="8">
    <location>
        <begin position="22"/>
        <end position="361"/>
    </location>
</feature>
<dbReference type="InterPro" id="IPR003760">
    <property type="entry name" value="PnrA-like"/>
</dbReference>
<keyword evidence="6" id="KW-0449">Lipoprotein</keyword>
<comment type="subcellular location">
    <subcellularLocation>
        <location evidence="1">Cell membrane</location>
        <topology evidence="1">Lipid-anchor</topology>
    </subcellularLocation>
</comment>
<feature type="region of interest" description="Disordered" evidence="7">
    <location>
        <begin position="26"/>
        <end position="46"/>
    </location>
</feature>
<evidence type="ECO:0000256" key="6">
    <source>
        <dbReference type="ARBA" id="ARBA00023288"/>
    </source>
</evidence>
<dbReference type="PANTHER" id="PTHR34296">
    <property type="entry name" value="TRANSCRIPTIONAL ACTIVATOR PROTEIN MED"/>
    <property type="match status" value="1"/>
</dbReference>
<organism evidence="10 11">
    <name type="scientific">Ureibacillus chungkukjangi</name>
    <dbReference type="NCBI Taxonomy" id="1202712"/>
    <lineage>
        <taxon>Bacteria</taxon>
        <taxon>Bacillati</taxon>
        <taxon>Bacillota</taxon>
        <taxon>Bacilli</taxon>
        <taxon>Bacillales</taxon>
        <taxon>Caryophanaceae</taxon>
        <taxon>Ureibacillus</taxon>
    </lineage>
</organism>
<dbReference type="Proteomes" id="UP000247416">
    <property type="component" value="Unassembled WGS sequence"/>
</dbReference>
<sequence>MKKRKFGLALASIFAAGSILAACGGGEEKEETTTGSGNGSTEETSDFSVAMVTDTGGVDDKSFNQSTWEGIVEFGEANGLEKGNGGYDYLQSAAESDYVTNLNSLIRRDFDLVFAVGFALHNAVAEVADQQKDAKIAIIDEVVADKENVASIMFKANEASYLAGVAAALETKSNKIGFIGGMTGEIIGGFQAGFEAGVASVNPDIVVDVEYAESFTDAAKGQQIAKRMYDSGVDIIFHAAGGVGNGLFTEAKERKQKDPNANVWAIGVDRDQYDEGQVDAETNIVLTSVLKRVDVAAQEVAKLALEGNFPGGETITYGLADGGVDLADSRGAITEETIAKVEEAKQQIIDGEVTVPEQPEK</sequence>